<dbReference type="PANTHER" id="PTHR43124">
    <property type="entry name" value="PURINE EFFLUX PUMP PBUE"/>
    <property type="match status" value="1"/>
</dbReference>
<dbReference type="InterPro" id="IPR050189">
    <property type="entry name" value="MFS_Efflux_Transporters"/>
</dbReference>
<organism evidence="8 9">
    <name type="scientific">Gallibacterium trehalosifermentans</name>
    <dbReference type="NCBI Taxonomy" id="516935"/>
    <lineage>
        <taxon>Bacteria</taxon>
        <taxon>Pseudomonadati</taxon>
        <taxon>Pseudomonadota</taxon>
        <taxon>Gammaproteobacteria</taxon>
        <taxon>Pasteurellales</taxon>
        <taxon>Pasteurellaceae</taxon>
        <taxon>Gallibacterium</taxon>
    </lineage>
</organism>
<dbReference type="EMBL" id="JBHLWB010000002">
    <property type="protein sequence ID" value="MFC0308712.1"/>
    <property type="molecule type" value="Genomic_DNA"/>
</dbReference>
<evidence type="ECO:0000256" key="4">
    <source>
        <dbReference type="ARBA" id="ARBA00022989"/>
    </source>
</evidence>
<dbReference type="RefSeq" id="WP_382369254.1">
    <property type="nucleotide sequence ID" value="NZ_JBHLWB010000002.1"/>
</dbReference>
<dbReference type="InterPro" id="IPR020846">
    <property type="entry name" value="MFS_dom"/>
</dbReference>
<gene>
    <name evidence="8" type="ORF">ACFFHK_03185</name>
</gene>
<feature type="domain" description="Major facilitator superfamily (MFS) profile" evidence="7">
    <location>
        <begin position="1"/>
        <end position="412"/>
    </location>
</feature>
<dbReference type="Proteomes" id="UP001589767">
    <property type="component" value="Unassembled WGS sequence"/>
</dbReference>
<evidence type="ECO:0000313" key="9">
    <source>
        <dbReference type="Proteomes" id="UP001589767"/>
    </source>
</evidence>
<evidence type="ECO:0000256" key="1">
    <source>
        <dbReference type="ARBA" id="ARBA00004651"/>
    </source>
</evidence>
<feature type="transmembrane region" description="Helical" evidence="6">
    <location>
        <begin position="174"/>
        <end position="192"/>
    </location>
</feature>
<dbReference type="PANTHER" id="PTHR43124:SF3">
    <property type="entry name" value="CHLORAMPHENICOL EFFLUX PUMP RV0191"/>
    <property type="match status" value="1"/>
</dbReference>
<evidence type="ECO:0000256" key="3">
    <source>
        <dbReference type="ARBA" id="ARBA00022692"/>
    </source>
</evidence>
<feature type="transmembrane region" description="Helical" evidence="6">
    <location>
        <begin position="49"/>
        <end position="70"/>
    </location>
</feature>
<feature type="transmembrane region" description="Helical" evidence="6">
    <location>
        <begin position="77"/>
        <end position="94"/>
    </location>
</feature>
<feature type="transmembrane region" description="Helical" evidence="6">
    <location>
        <begin position="224"/>
        <end position="244"/>
    </location>
</feature>
<keyword evidence="2" id="KW-1003">Cell membrane</keyword>
<keyword evidence="9" id="KW-1185">Reference proteome</keyword>
<feature type="transmembrane region" description="Helical" evidence="6">
    <location>
        <begin position="389"/>
        <end position="408"/>
    </location>
</feature>
<evidence type="ECO:0000313" key="8">
    <source>
        <dbReference type="EMBL" id="MFC0308712.1"/>
    </source>
</evidence>
<feature type="transmembrane region" description="Helical" evidence="6">
    <location>
        <begin position="357"/>
        <end position="377"/>
    </location>
</feature>
<dbReference type="Gene3D" id="1.20.1250.20">
    <property type="entry name" value="MFS general substrate transporter like domains"/>
    <property type="match status" value="2"/>
</dbReference>
<dbReference type="PROSITE" id="PS50850">
    <property type="entry name" value="MFS"/>
    <property type="match status" value="1"/>
</dbReference>
<comment type="caution">
    <text evidence="8">The sequence shown here is derived from an EMBL/GenBank/DDBJ whole genome shotgun (WGS) entry which is preliminary data.</text>
</comment>
<comment type="subcellular location">
    <subcellularLocation>
        <location evidence="1">Cell membrane</location>
        <topology evidence="1">Multi-pass membrane protein</topology>
    </subcellularLocation>
</comment>
<protein>
    <submittedName>
        <fullName evidence="8">MFS transporter</fullName>
    </submittedName>
</protein>
<dbReference type="CDD" id="cd06174">
    <property type="entry name" value="MFS"/>
    <property type="match status" value="1"/>
</dbReference>
<feature type="transmembrane region" description="Helical" evidence="6">
    <location>
        <begin position="316"/>
        <end position="337"/>
    </location>
</feature>
<dbReference type="Pfam" id="PF07690">
    <property type="entry name" value="MFS_1"/>
    <property type="match status" value="1"/>
</dbReference>
<evidence type="ECO:0000259" key="7">
    <source>
        <dbReference type="PROSITE" id="PS50850"/>
    </source>
</evidence>
<feature type="transmembrane region" description="Helical" evidence="6">
    <location>
        <begin position="143"/>
        <end position="162"/>
    </location>
</feature>
<dbReference type="InterPro" id="IPR036259">
    <property type="entry name" value="MFS_trans_sf"/>
</dbReference>
<keyword evidence="5 6" id="KW-0472">Membrane</keyword>
<accession>A0ABV6H121</accession>
<dbReference type="InterPro" id="IPR011701">
    <property type="entry name" value="MFS"/>
</dbReference>
<evidence type="ECO:0000256" key="6">
    <source>
        <dbReference type="SAM" id="Phobius"/>
    </source>
</evidence>
<proteinExistence type="predicted"/>
<name>A0ABV6H121_9PAST</name>
<evidence type="ECO:0000256" key="2">
    <source>
        <dbReference type="ARBA" id="ARBA00022475"/>
    </source>
</evidence>
<sequence length="414" mass="45698">MRTGLFSNKWVQLGFLVLGGGTVYKLSSIKDVFYVPMQQDWGLTNTQIGLGFTVYAIVQTIGYFFSMYLADRYSKKYLLPAGLLGVALCGVYLATLPPFWGYLIAFGALAFFGEVVYWPVLLKAVRLLGTKEEQGRLFGFLETGRGVIDVIVASGALWIFVLFGEGKTGMQAGLLYYTIVTGLVGVITYFLVDNDDKVVTNKDQSANQKVFEGILYVIKDANTWLAAFVIFFVYSTYTGLTYFIPFLKDIYGLPVALVGAYGIINQYGLKMVGGPIGGFLSDKVFKSPLKYLQVAFVISVISMLLFIQLPHESMNVYLGMTATLGFGAIIFTQRAVFFAPMEEVGVPREYAGSSMALGCLIGYMPSMFGYAIYGYMLDTYPGIAGYNKVFYIMAAFGLLGLICATMLLRRINKK</sequence>
<reference evidence="8 9" key="1">
    <citation type="submission" date="2024-09" db="EMBL/GenBank/DDBJ databases">
        <authorList>
            <person name="Sun Q."/>
            <person name="Mori K."/>
        </authorList>
    </citation>
    <scope>NUCLEOTIDE SEQUENCE [LARGE SCALE GENOMIC DNA]</scope>
    <source>
        <strain evidence="8 9">CCM 7539</strain>
    </source>
</reference>
<dbReference type="SUPFAM" id="SSF103473">
    <property type="entry name" value="MFS general substrate transporter"/>
    <property type="match status" value="1"/>
</dbReference>
<keyword evidence="4 6" id="KW-1133">Transmembrane helix</keyword>
<feature type="transmembrane region" description="Helical" evidence="6">
    <location>
        <begin position="289"/>
        <end position="310"/>
    </location>
</feature>
<feature type="transmembrane region" description="Helical" evidence="6">
    <location>
        <begin position="250"/>
        <end position="269"/>
    </location>
</feature>
<feature type="transmembrane region" description="Helical" evidence="6">
    <location>
        <begin position="100"/>
        <end position="122"/>
    </location>
</feature>
<keyword evidence="3 6" id="KW-0812">Transmembrane</keyword>
<evidence type="ECO:0000256" key="5">
    <source>
        <dbReference type="ARBA" id="ARBA00023136"/>
    </source>
</evidence>